<proteinExistence type="predicted"/>
<organism evidence="1 2">
    <name type="scientific">Vicia faba</name>
    <name type="common">Broad bean</name>
    <name type="synonym">Faba vulgaris</name>
    <dbReference type="NCBI Taxonomy" id="3906"/>
    <lineage>
        <taxon>Eukaryota</taxon>
        <taxon>Viridiplantae</taxon>
        <taxon>Streptophyta</taxon>
        <taxon>Embryophyta</taxon>
        <taxon>Tracheophyta</taxon>
        <taxon>Spermatophyta</taxon>
        <taxon>Magnoliopsida</taxon>
        <taxon>eudicotyledons</taxon>
        <taxon>Gunneridae</taxon>
        <taxon>Pentapetalae</taxon>
        <taxon>rosids</taxon>
        <taxon>fabids</taxon>
        <taxon>Fabales</taxon>
        <taxon>Fabaceae</taxon>
        <taxon>Papilionoideae</taxon>
        <taxon>50 kb inversion clade</taxon>
        <taxon>NPAAA clade</taxon>
        <taxon>Hologalegina</taxon>
        <taxon>IRL clade</taxon>
        <taxon>Fabeae</taxon>
        <taxon>Vicia</taxon>
    </lineage>
</organism>
<reference evidence="1 2" key="1">
    <citation type="submission" date="2023-01" db="EMBL/GenBank/DDBJ databases">
        <authorList>
            <person name="Kreplak J."/>
        </authorList>
    </citation>
    <scope>NUCLEOTIDE SEQUENCE [LARGE SCALE GENOMIC DNA]</scope>
</reference>
<keyword evidence="2" id="KW-1185">Reference proteome</keyword>
<evidence type="ECO:0000313" key="1">
    <source>
        <dbReference type="EMBL" id="CAI8597209.1"/>
    </source>
</evidence>
<evidence type="ECO:0000313" key="2">
    <source>
        <dbReference type="Proteomes" id="UP001157006"/>
    </source>
</evidence>
<dbReference type="AlphaFoldDB" id="A0AAV0ZGA2"/>
<dbReference type="EMBL" id="OX451737">
    <property type="protein sequence ID" value="CAI8597209.1"/>
    <property type="molecule type" value="Genomic_DNA"/>
</dbReference>
<gene>
    <name evidence="1" type="ORF">VFH_II070880</name>
</gene>
<protein>
    <submittedName>
        <fullName evidence="1">Uncharacterized protein</fullName>
    </submittedName>
</protein>
<dbReference type="Proteomes" id="UP001157006">
    <property type="component" value="Chromosome 2"/>
</dbReference>
<sequence length="159" mass="17759">MGCSLSKMVKDVTHLLNFSFSSNKLIFTSSPHSQVYKQIDLKIKGSLQTGIQQRARRWLQISDIRAKHRGNLGREGLVGGSWCLRQRLLMIEDMCVVSPTRWMHGVDVSVLQPELRALTLKHGGGSIVSVEDHFGGVASFGFGKLFYGGDCEQWLLLLL</sequence>
<name>A0AAV0ZGA2_VICFA</name>
<accession>A0AAV0ZGA2</accession>